<feature type="region of interest" description="Disordered" evidence="1">
    <location>
        <begin position="33"/>
        <end position="112"/>
    </location>
</feature>
<protein>
    <submittedName>
        <fullName evidence="2">Uncharacterized protein</fullName>
    </submittedName>
</protein>
<sequence>MNLDSKLREVHRSPQLHLWPTYFACYLPQERLDQRMHGPGRNTRSATPTRRPRLTRVFHTSVRSNSLWPSTDSPAAVQTHGPQTSHGHSGASDQNRRLQKLSAQIKDRQSKT</sequence>
<accession>A0A0A8XWB2</accession>
<evidence type="ECO:0000313" key="2">
    <source>
        <dbReference type="EMBL" id="JAD17038.1"/>
    </source>
</evidence>
<dbReference type="EMBL" id="GBRH01280857">
    <property type="protein sequence ID" value="JAD17038.1"/>
    <property type="molecule type" value="Transcribed_RNA"/>
</dbReference>
<reference evidence="2" key="2">
    <citation type="journal article" date="2015" name="Data Brief">
        <title>Shoot transcriptome of the giant reed, Arundo donax.</title>
        <authorList>
            <person name="Barrero R.A."/>
            <person name="Guerrero F.D."/>
            <person name="Moolhuijzen P."/>
            <person name="Goolsby J.A."/>
            <person name="Tidwell J."/>
            <person name="Bellgard S.E."/>
            <person name="Bellgard M.I."/>
        </authorList>
    </citation>
    <scope>NUCLEOTIDE SEQUENCE</scope>
    <source>
        <tissue evidence="2">Shoot tissue taken approximately 20 cm above the soil surface</tissue>
    </source>
</reference>
<reference evidence="2" key="1">
    <citation type="submission" date="2014-09" db="EMBL/GenBank/DDBJ databases">
        <authorList>
            <person name="Magalhaes I.L.F."/>
            <person name="Oliveira U."/>
            <person name="Santos F.R."/>
            <person name="Vidigal T.H.D.A."/>
            <person name="Brescovit A.D."/>
            <person name="Santos A.J."/>
        </authorList>
    </citation>
    <scope>NUCLEOTIDE SEQUENCE</scope>
    <source>
        <tissue evidence="2">Shoot tissue taken approximately 20 cm above the soil surface</tissue>
    </source>
</reference>
<feature type="compositionally biased region" description="Polar residues" evidence="1">
    <location>
        <begin position="80"/>
        <end position="93"/>
    </location>
</feature>
<evidence type="ECO:0000256" key="1">
    <source>
        <dbReference type="SAM" id="MobiDB-lite"/>
    </source>
</evidence>
<proteinExistence type="predicted"/>
<organism evidence="2">
    <name type="scientific">Arundo donax</name>
    <name type="common">Giant reed</name>
    <name type="synonym">Donax arundinaceus</name>
    <dbReference type="NCBI Taxonomy" id="35708"/>
    <lineage>
        <taxon>Eukaryota</taxon>
        <taxon>Viridiplantae</taxon>
        <taxon>Streptophyta</taxon>
        <taxon>Embryophyta</taxon>
        <taxon>Tracheophyta</taxon>
        <taxon>Spermatophyta</taxon>
        <taxon>Magnoliopsida</taxon>
        <taxon>Liliopsida</taxon>
        <taxon>Poales</taxon>
        <taxon>Poaceae</taxon>
        <taxon>PACMAD clade</taxon>
        <taxon>Arundinoideae</taxon>
        <taxon>Arundineae</taxon>
        <taxon>Arundo</taxon>
    </lineage>
</organism>
<name>A0A0A8XWB2_ARUDO</name>
<dbReference type="AlphaFoldDB" id="A0A0A8XWB2"/>
<feature type="compositionally biased region" description="Polar residues" evidence="1">
    <location>
        <begin position="61"/>
        <end position="73"/>
    </location>
</feature>